<proteinExistence type="predicted"/>
<keyword evidence="3" id="KW-1185">Reference proteome</keyword>
<accession>A0AAQ3QJJ4</accession>
<sequence>MGAGGREEDHCEEEGGRLPREEGGGGARSWRNGRIAIRRIKKEALQLRGHEKGVAFGSLREYHIGLKRETTGVESQFAVNRRGERKRRRLRALWLKLEIISVGGPFQRLLRLFSLCPFI</sequence>
<name>A0AAQ3QJJ4_9LILI</name>
<protein>
    <submittedName>
        <fullName evidence="2">Uncharacterized protein</fullName>
    </submittedName>
</protein>
<evidence type="ECO:0000313" key="2">
    <source>
        <dbReference type="EMBL" id="WOL10485.1"/>
    </source>
</evidence>
<dbReference type="EMBL" id="CP136895">
    <property type="protein sequence ID" value="WOL10485.1"/>
    <property type="molecule type" value="Genomic_DNA"/>
</dbReference>
<feature type="region of interest" description="Disordered" evidence="1">
    <location>
        <begin position="1"/>
        <end position="29"/>
    </location>
</feature>
<dbReference type="Proteomes" id="UP001327560">
    <property type="component" value="Chromosome 6"/>
</dbReference>
<reference evidence="2 3" key="1">
    <citation type="submission" date="2023-10" db="EMBL/GenBank/DDBJ databases">
        <title>Chromosome-scale genome assembly provides insights into flower coloration mechanisms of Canna indica.</title>
        <authorList>
            <person name="Li C."/>
        </authorList>
    </citation>
    <scope>NUCLEOTIDE SEQUENCE [LARGE SCALE GENOMIC DNA]</scope>
    <source>
        <tissue evidence="2">Flower</tissue>
    </source>
</reference>
<evidence type="ECO:0000313" key="3">
    <source>
        <dbReference type="Proteomes" id="UP001327560"/>
    </source>
</evidence>
<evidence type="ECO:0000256" key="1">
    <source>
        <dbReference type="SAM" id="MobiDB-lite"/>
    </source>
</evidence>
<organism evidence="2 3">
    <name type="scientific">Canna indica</name>
    <name type="common">Indian-shot</name>
    <dbReference type="NCBI Taxonomy" id="4628"/>
    <lineage>
        <taxon>Eukaryota</taxon>
        <taxon>Viridiplantae</taxon>
        <taxon>Streptophyta</taxon>
        <taxon>Embryophyta</taxon>
        <taxon>Tracheophyta</taxon>
        <taxon>Spermatophyta</taxon>
        <taxon>Magnoliopsida</taxon>
        <taxon>Liliopsida</taxon>
        <taxon>Zingiberales</taxon>
        <taxon>Cannaceae</taxon>
        <taxon>Canna</taxon>
    </lineage>
</organism>
<gene>
    <name evidence="2" type="ORF">Cni_G19242</name>
</gene>
<dbReference type="AlphaFoldDB" id="A0AAQ3QJJ4"/>
<feature type="compositionally biased region" description="Basic and acidic residues" evidence="1">
    <location>
        <begin position="1"/>
        <end position="23"/>
    </location>
</feature>